<dbReference type="AlphaFoldDB" id="A0A0H4A0U7"/>
<reference evidence="2" key="1">
    <citation type="journal article" date="2015" name="MBio">
        <title>Eco-Evolutionary Dynamics of Episomes among Ecologically Cohesive Bacterial Populations.</title>
        <authorList>
            <person name="Xue H."/>
            <person name="Cordero O.X."/>
            <person name="Camas F.M."/>
            <person name="Trimble W."/>
            <person name="Meyer F."/>
            <person name="Guglielmini J."/>
            <person name="Rocha E.P."/>
            <person name="Polz M.F."/>
        </authorList>
    </citation>
    <scope>NUCLEOTIDE SEQUENCE</scope>
    <source>
        <strain evidence="2">FF_32</strain>
    </source>
</reference>
<feature type="domain" description="DNA-binding protein H-NS-like C-terminal" evidence="1">
    <location>
        <begin position="71"/>
        <end position="113"/>
    </location>
</feature>
<dbReference type="GO" id="GO:0003677">
    <property type="term" value="F:DNA binding"/>
    <property type="evidence" value="ECO:0007669"/>
    <property type="project" value="InterPro"/>
</dbReference>
<dbReference type="EMBL" id="KP795700">
    <property type="protein sequence ID" value="AKN40552.1"/>
    <property type="molecule type" value="Genomic_DNA"/>
</dbReference>
<protein>
    <recommendedName>
        <fullName evidence="1">DNA-binding protein H-NS-like C-terminal domain-containing protein</fullName>
    </recommendedName>
</protein>
<dbReference type="SMART" id="SM00528">
    <property type="entry name" value="HNS"/>
    <property type="match status" value="1"/>
</dbReference>
<accession>A0A0H4A0U7</accession>
<dbReference type="Pfam" id="PF00816">
    <property type="entry name" value="Histone_HNS"/>
    <property type="match status" value="1"/>
</dbReference>
<dbReference type="InterPro" id="IPR037150">
    <property type="entry name" value="H-NS_C_dom_sf"/>
</dbReference>
<evidence type="ECO:0000313" key="2">
    <source>
        <dbReference type="EMBL" id="AKN40552.1"/>
    </source>
</evidence>
<dbReference type="SUPFAM" id="SSF81273">
    <property type="entry name" value="H-NS histone-like proteins"/>
    <property type="match status" value="1"/>
</dbReference>
<organism evidence="2">
    <name type="scientific">Enterovibrio norvegicus</name>
    <dbReference type="NCBI Taxonomy" id="188144"/>
    <lineage>
        <taxon>Bacteria</taxon>
        <taxon>Pseudomonadati</taxon>
        <taxon>Pseudomonadota</taxon>
        <taxon>Gammaproteobacteria</taxon>
        <taxon>Vibrionales</taxon>
        <taxon>Vibrionaceae</taxon>
        <taxon>Enterovibrio</taxon>
    </lineage>
</organism>
<sequence length="121" mass="14498">MKKIKKPEKICLVLQDYTVEELRTFRNELDRFLDLNEKKINEADNKLERLKIFLAHNDINSNLIFSDTLFKRKPKYLYINLDGEQKTWAGVGRMPHDLQRLLDEGNDIEKYNIKNIPEFNE</sequence>
<proteinExistence type="predicted"/>
<evidence type="ECO:0000259" key="1">
    <source>
        <dbReference type="SMART" id="SM00528"/>
    </source>
</evidence>
<dbReference type="InterPro" id="IPR027444">
    <property type="entry name" value="H-NS_C_dom"/>
</dbReference>
<name>A0A0H4A0U7_9GAMM</name>
<dbReference type="Gene3D" id="4.10.430.10">
    <property type="entry name" value="Histone-like protein H-NS, C-terminal domain"/>
    <property type="match status" value="1"/>
</dbReference>